<sequence>MMLSNDRKTFNTSAYSTPKQFNKLIKEPKKRVKMDGEMNFSSDTLLNSALKKNISPSQTHLPNTTITPTTKKRGRPKKITDSRYKVCRPKMISPALESKLETLKDYVEEFQVETGRITFEKYIDTLAEAYIKTKLGVAKEEHLREEIEEAFDKLNNE</sequence>
<dbReference type="Proteomes" id="UP001173174">
    <property type="component" value="Unassembled WGS sequence"/>
</dbReference>
<accession>A0AAW7KKV4</accession>
<protein>
    <submittedName>
        <fullName evidence="2">Uncharacterized protein</fullName>
    </submittedName>
</protein>
<gene>
    <name evidence="2" type="ORF">P0E79_13075</name>
</gene>
<reference evidence="2" key="1">
    <citation type="journal article" date="2023" name="Pathogens">
        <title>Prevalence of Enterococcus spp. and the Whole-Genome Characteristics of Enterococcus faecium and Enterococcus faecalis Strains Isolated from Free-Living Birds in Poland.</title>
        <authorList>
            <person name="Kwit R."/>
            <person name="Zajac M."/>
            <person name="Smialowska-Weglinska A."/>
            <person name="Skarzynska M."/>
            <person name="Bomba A."/>
            <person name="Lalak A."/>
            <person name="Skrzypiec E."/>
            <person name="Wojdat D."/>
            <person name="Koza W."/>
            <person name="Mikos-Wojewoda E."/>
            <person name="Pasim P."/>
            <person name="Skora M."/>
            <person name="Polak M."/>
            <person name="Wiacek J."/>
            <person name="Wasyl D."/>
        </authorList>
    </citation>
    <scope>NUCLEOTIDE SEQUENCE</scope>
    <source>
        <strain evidence="2">691B_2</strain>
    </source>
</reference>
<feature type="region of interest" description="Disordered" evidence="1">
    <location>
        <begin position="55"/>
        <end position="78"/>
    </location>
</feature>
<comment type="caution">
    <text evidence="2">The sequence shown here is derived from an EMBL/GenBank/DDBJ whole genome shotgun (WGS) entry which is preliminary data.</text>
</comment>
<organism evidence="2 3">
    <name type="scientific">Enterococcus faecalis</name>
    <name type="common">Streptococcus faecalis</name>
    <dbReference type="NCBI Taxonomy" id="1351"/>
    <lineage>
        <taxon>Bacteria</taxon>
        <taxon>Bacillati</taxon>
        <taxon>Bacillota</taxon>
        <taxon>Bacilli</taxon>
        <taxon>Lactobacillales</taxon>
        <taxon>Enterococcaceae</taxon>
        <taxon>Enterococcus</taxon>
    </lineage>
</organism>
<evidence type="ECO:0000313" key="2">
    <source>
        <dbReference type="EMBL" id="MDN3193423.1"/>
    </source>
</evidence>
<reference evidence="2" key="2">
    <citation type="submission" date="2023-03" db="EMBL/GenBank/DDBJ databases">
        <authorList>
            <person name="Zajac M."/>
            <person name="Kwit R."/>
            <person name="Wasyl D."/>
        </authorList>
    </citation>
    <scope>NUCLEOTIDE SEQUENCE</scope>
    <source>
        <strain evidence="2">691B_2</strain>
    </source>
</reference>
<proteinExistence type="predicted"/>
<evidence type="ECO:0000256" key="1">
    <source>
        <dbReference type="SAM" id="MobiDB-lite"/>
    </source>
</evidence>
<dbReference type="EMBL" id="JAREWH010000016">
    <property type="protein sequence ID" value="MDN3193423.1"/>
    <property type="molecule type" value="Genomic_DNA"/>
</dbReference>
<dbReference type="RefSeq" id="WP_252650908.1">
    <property type="nucleotide sequence ID" value="NZ_JAMXHL010000033.1"/>
</dbReference>
<name>A0AAW7KKV4_ENTFL</name>
<evidence type="ECO:0000313" key="3">
    <source>
        <dbReference type="Proteomes" id="UP001173174"/>
    </source>
</evidence>
<dbReference type="AlphaFoldDB" id="A0AAW7KKV4"/>